<dbReference type="EMBL" id="CAJVCH010397289">
    <property type="protein sequence ID" value="CAG7817560.1"/>
    <property type="molecule type" value="Genomic_DNA"/>
</dbReference>
<proteinExistence type="predicted"/>
<gene>
    <name evidence="1" type="ORF">AFUS01_LOCUS28119</name>
</gene>
<sequence>ISSLFLPMIEDIQLLKTCRLVCTFWNHSACEVLRSRSYVTVKEKTPHLNDLRHLLYNRIVGPFKYLPSPFKNFHIIASSFTDTCFNDIILLPNVTVTSIVLRFGNESLLNPKALEAFLNAKSSNITNLSIYSEADCLTSLSIKDQIRLTHLKCFFFMDTCKSEHREDTQFIRDIIQDSPLEIIGIHSDNPRMLTMLLPDNTLRDLTELDLSCAAISTDAWNFLGNRISPRALKKLRLMIWNSTEETYAEPLALLIEKVS</sequence>
<evidence type="ECO:0000313" key="2">
    <source>
        <dbReference type="Proteomes" id="UP000708208"/>
    </source>
</evidence>
<dbReference type="Proteomes" id="UP000708208">
    <property type="component" value="Unassembled WGS sequence"/>
</dbReference>
<reference evidence="1" key="1">
    <citation type="submission" date="2021-06" db="EMBL/GenBank/DDBJ databases">
        <authorList>
            <person name="Hodson N. C."/>
            <person name="Mongue J. A."/>
            <person name="Jaron S. K."/>
        </authorList>
    </citation>
    <scope>NUCLEOTIDE SEQUENCE</scope>
</reference>
<accession>A0A8J2KM80</accession>
<dbReference type="AlphaFoldDB" id="A0A8J2KM80"/>
<evidence type="ECO:0008006" key="3">
    <source>
        <dbReference type="Google" id="ProtNLM"/>
    </source>
</evidence>
<keyword evidence="2" id="KW-1185">Reference proteome</keyword>
<evidence type="ECO:0000313" key="1">
    <source>
        <dbReference type="EMBL" id="CAG7817560.1"/>
    </source>
</evidence>
<protein>
    <recommendedName>
        <fullName evidence="3">F-box domain-containing protein</fullName>
    </recommendedName>
</protein>
<feature type="non-terminal residue" evidence="1">
    <location>
        <position position="259"/>
    </location>
</feature>
<comment type="caution">
    <text evidence="1">The sequence shown here is derived from an EMBL/GenBank/DDBJ whole genome shotgun (WGS) entry which is preliminary data.</text>
</comment>
<feature type="non-terminal residue" evidence="1">
    <location>
        <position position="1"/>
    </location>
</feature>
<organism evidence="1 2">
    <name type="scientific">Allacma fusca</name>
    <dbReference type="NCBI Taxonomy" id="39272"/>
    <lineage>
        <taxon>Eukaryota</taxon>
        <taxon>Metazoa</taxon>
        <taxon>Ecdysozoa</taxon>
        <taxon>Arthropoda</taxon>
        <taxon>Hexapoda</taxon>
        <taxon>Collembola</taxon>
        <taxon>Symphypleona</taxon>
        <taxon>Sminthuridae</taxon>
        <taxon>Allacma</taxon>
    </lineage>
</organism>
<name>A0A8J2KM80_9HEXA</name>